<name>A0A3M7SUP9_BRAPC</name>
<accession>A0A3M7SUP9</accession>
<sequence length="91" mass="10679">MHRMSGRALKIAECRLNADLLTLYVVLPCSMTVPDESTFKRLDAKKNLNWIFKKFKSVMKKLIEKFCKNLEAVCRLNWSKSKRGRKPKAIY</sequence>
<organism evidence="1 2">
    <name type="scientific">Brachionus plicatilis</name>
    <name type="common">Marine rotifer</name>
    <name type="synonym">Brachionus muelleri</name>
    <dbReference type="NCBI Taxonomy" id="10195"/>
    <lineage>
        <taxon>Eukaryota</taxon>
        <taxon>Metazoa</taxon>
        <taxon>Spiralia</taxon>
        <taxon>Gnathifera</taxon>
        <taxon>Rotifera</taxon>
        <taxon>Eurotatoria</taxon>
        <taxon>Monogononta</taxon>
        <taxon>Pseudotrocha</taxon>
        <taxon>Ploima</taxon>
        <taxon>Brachionidae</taxon>
        <taxon>Brachionus</taxon>
    </lineage>
</organism>
<comment type="caution">
    <text evidence="1">The sequence shown here is derived from an EMBL/GenBank/DDBJ whole genome shotgun (WGS) entry which is preliminary data.</text>
</comment>
<reference evidence="1 2" key="1">
    <citation type="journal article" date="2018" name="Sci. Rep.">
        <title>Genomic signatures of local adaptation to the degree of environmental predictability in rotifers.</title>
        <authorList>
            <person name="Franch-Gras L."/>
            <person name="Hahn C."/>
            <person name="Garcia-Roger E.M."/>
            <person name="Carmona M.J."/>
            <person name="Serra M."/>
            <person name="Gomez A."/>
        </authorList>
    </citation>
    <scope>NUCLEOTIDE SEQUENCE [LARGE SCALE GENOMIC DNA]</scope>
    <source>
        <strain evidence="1">HYR1</strain>
    </source>
</reference>
<evidence type="ECO:0000313" key="2">
    <source>
        <dbReference type="Proteomes" id="UP000276133"/>
    </source>
</evidence>
<dbReference type="AlphaFoldDB" id="A0A3M7SUP9"/>
<proteinExistence type="predicted"/>
<protein>
    <submittedName>
        <fullName evidence="1">Uncharacterized protein</fullName>
    </submittedName>
</protein>
<dbReference type="Proteomes" id="UP000276133">
    <property type="component" value="Unassembled WGS sequence"/>
</dbReference>
<evidence type="ECO:0000313" key="1">
    <source>
        <dbReference type="EMBL" id="RNA39415.1"/>
    </source>
</evidence>
<gene>
    <name evidence="1" type="ORF">BpHYR1_039403</name>
</gene>
<dbReference type="EMBL" id="REGN01000752">
    <property type="protein sequence ID" value="RNA39415.1"/>
    <property type="molecule type" value="Genomic_DNA"/>
</dbReference>
<keyword evidence="2" id="KW-1185">Reference proteome</keyword>